<keyword evidence="1" id="KW-0472">Membrane</keyword>
<dbReference type="Proteomes" id="UP000094849">
    <property type="component" value="Unassembled WGS sequence"/>
</dbReference>
<name>A0A1E2UTF2_9GAMM</name>
<accession>A0A1E2UTF2</accession>
<dbReference type="STRING" id="1818881.A3196_15430"/>
<gene>
    <name evidence="2" type="ORF">A3196_15430</name>
</gene>
<keyword evidence="3" id="KW-1185">Reference proteome</keyword>
<evidence type="ECO:0000313" key="2">
    <source>
        <dbReference type="EMBL" id="ODB98026.1"/>
    </source>
</evidence>
<organism evidence="2 3">
    <name type="scientific">Candidatus Thiodiazotropha endoloripes</name>
    <dbReference type="NCBI Taxonomy" id="1818881"/>
    <lineage>
        <taxon>Bacteria</taxon>
        <taxon>Pseudomonadati</taxon>
        <taxon>Pseudomonadota</taxon>
        <taxon>Gammaproteobacteria</taxon>
        <taxon>Chromatiales</taxon>
        <taxon>Sedimenticolaceae</taxon>
        <taxon>Candidatus Thiodiazotropha</taxon>
    </lineage>
</organism>
<dbReference type="AlphaFoldDB" id="A0A1E2UTF2"/>
<feature type="transmembrane region" description="Helical" evidence="1">
    <location>
        <begin position="62"/>
        <end position="83"/>
    </location>
</feature>
<evidence type="ECO:0000313" key="3">
    <source>
        <dbReference type="Proteomes" id="UP000094849"/>
    </source>
</evidence>
<sequence length="220" mass="24546">MWIKTMNAQDVLDTIFLMRGLERLWVVVFGGVSIVLGWHLFKLNATRKTDGTFKWGDMVVELRGAAPGIFFAAFGSFVLYGAITSPLKITPDALGVLKAANNMPSQSSTETPVVNPAIAWIDSVQQRSDSWSTKAKHDAFNGATKELLILAEEACGENVMTCRLNMLAKQIEYYKNTVIMPTIFSEEIITLAKREVDPSTLPTQKKAQLERLNMWLDTEE</sequence>
<proteinExistence type="predicted"/>
<keyword evidence="1" id="KW-0812">Transmembrane</keyword>
<dbReference type="EMBL" id="LVJZ01000003">
    <property type="protein sequence ID" value="ODB98026.1"/>
    <property type="molecule type" value="Genomic_DNA"/>
</dbReference>
<feature type="transmembrane region" description="Helical" evidence="1">
    <location>
        <begin position="24"/>
        <end position="41"/>
    </location>
</feature>
<protein>
    <submittedName>
        <fullName evidence="2">Uncharacterized protein</fullName>
    </submittedName>
</protein>
<evidence type="ECO:0000256" key="1">
    <source>
        <dbReference type="SAM" id="Phobius"/>
    </source>
</evidence>
<comment type="caution">
    <text evidence="2">The sequence shown here is derived from an EMBL/GenBank/DDBJ whole genome shotgun (WGS) entry which is preliminary data.</text>
</comment>
<keyword evidence="1" id="KW-1133">Transmembrane helix</keyword>
<reference evidence="2 3" key="1">
    <citation type="submission" date="2016-03" db="EMBL/GenBank/DDBJ databases">
        <title>Chemosynthetic sulphur-oxidizing symbionts of marine invertebrate animals are capable of nitrogen fixation.</title>
        <authorList>
            <person name="Petersen J.M."/>
            <person name="Kemper A."/>
            <person name="Gruber-Vodicka H."/>
            <person name="Cardini U."/>
            <person name="Geest Mvander."/>
            <person name="Kleiner M."/>
            <person name="Bulgheresi S."/>
            <person name="Fussmann M."/>
            <person name="Herbold C."/>
            <person name="Seah B.K.B."/>
            <person name="Antony C.Paul."/>
            <person name="Liu D."/>
            <person name="Belitz A."/>
            <person name="Weber M."/>
        </authorList>
    </citation>
    <scope>NUCLEOTIDE SEQUENCE [LARGE SCALE GENOMIC DNA]</scope>
    <source>
        <strain evidence="2">G_D</strain>
    </source>
</reference>